<dbReference type="InterPro" id="IPR036291">
    <property type="entry name" value="NAD(P)-bd_dom_sf"/>
</dbReference>
<dbReference type="InterPro" id="IPR013154">
    <property type="entry name" value="ADH-like_N"/>
</dbReference>
<evidence type="ECO:0000256" key="6">
    <source>
        <dbReference type="RuleBase" id="RU361277"/>
    </source>
</evidence>
<evidence type="ECO:0000313" key="9">
    <source>
        <dbReference type="Proteomes" id="UP000297834"/>
    </source>
</evidence>
<dbReference type="RefSeq" id="WP_134244259.1">
    <property type="nucleotide sequence ID" value="NZ_SNTY01000025.1"/>
</dbReference>
<keyword evidence="5" id="KW-0560">Oxidoreductase</keyword>
<dbReference type="Pfam" id="PF00107">
    <property type="entry name" value="ADH_zinc_N"/>
    <property type="match status" value="1"/>
</dbReference>
<dbReference type="Gene3D" id="3.40.50.720">
    <property type="entry name" value="NAD(P)-binding Rossmann-like Domain"/>
    <property type="match status" value="1"/>
</dbReference>
<evidence type="ECO:0000259" key="7">
    <source>
        <dbReference type="SMART" id="SM00829"/>
    </source>
</evidence>
<evidence type="ECO:0000313" key="8">
    <source>
        <dbReference type="EMBL" id="TEU26812.1"/>
    </source>
</evidence>
<keyword evidence="4 6" id="KW-0862">Zinc</keyword>
<dbReference type="InterPro" id="IPR020843">
    <property type="entry name" value="ER"/>
</dbReference>
<gene>
    <name evidence="8" type="ORF">E2B99_07295</name>
</gene>
<dbReference type="AlphaFoldDB" id="A0A4Y7XC62"/>
<evidence type="ECO:0000256" key="5">
    <source>
        <dbReference type="ARBA" id="ARBA00023002"/>
    </source>
</evidence>
<dbReference type="EMBL" id="SNTY01000025">
    <property type="protein sequence ID" value="TEU26812.1"/>
    <property type="molecule type" value="Genomic_DNA"/>
</dbReference>
<keyword evidence="3 6" id="KW-0479">Metal-binding</keyword>
<dbReference type="SUPFAM" id="SSF50129">
    <property type="entry name" value="GroES-like"/>
    <property type="match status" value="1"/>
</dbReference>
<reference evidence="8 9" key="1">
    <citation type="submission" date="2019-03" db="EMBL/GenBank/DDBJ databases">
        <title>Alkanindiges illinoisensis: a potential pathogenic isolated from ascites of a gastric cancer patient with abdominal metastasis.</title>
        <authorList>
            <person name="Hu X."/>
            <person name="Yang B."/>
            <person name="Yan X."/>
            <person name="Lin L."/>
            <person name="Zhao H."/>
            <person name="Zhou F."/>
            <person name="Su B."/>
            <person name="Chen J."/>
            <person name="Rui Y."/>
            <person name="Wang Q."/>
            <person name="Zheng L."/>
        </authorList>
    </citation>
    <scope>NUCLEOTIDE SEQUENCE [LARGE SCALE GENOMIC DNA]</scope>
    <source>
        <strain evidence="8 9">NFYY 23406</strain>
    </source>
</reference>
<evidence type="ECO:0000256" key="1">
    <source>
        <dbReference type="ARBA" id="ARBA00001947"/>
    </source>
</evidence>
<dbReference type="PROSITE" id="PS00059">
    <property type="entry name" value="ADH_ZINC"/>
    <property type="match status" value="1"/>
</dbReference>
<accession>A0A4Y7XC62</accession>
<feature type="domain" description="Enoyl reductase (ER)" evidence="7">
    <location>
        <begin position="25"/>
        <end position="375"/>
    </location>
</feature>
<dbReference type="Pfam" id="PF08240">
    <property type="entry name" value="ADH_N"/>
    <property type="match status" value="1"/>
</dbReference>
<evidence type="ECO:0000256" key="3">
    <source>
        <dbReference type="ARBA" id="ARBA00022723"/>
    </source>
</evidence>
<dbReference type="Proteomes" id="UP000297834">
    <property type="component" value="Unassembled WGS sequence"/>
</dbReference>
<comment type="similarity">
    <text evidence="2 6">Belongs to the zinc-containing alcohol dehydrogenase family.</text>
</comment>
<dbReference type="SUPFAM" id="SSF51735">
    <property type="entry name" value="NAD(P)-binding Rossmann-fold domains"/>
    <property type="match status" value="1"/>
</dbReference>
<dbReference type="InterPro" id="IPR013149">
    <property type="entry name" value="ADH-like_C"/>
</dbReference>
<dbReference type="GO" id="GO:0008270">
    <property type="term" value="F:zinc ion binding"/>
    <property type="evidence" value="ECO:0007669"/>
    <property type="project" value="InterPro"/>
</dbReference>
<dbReference type="Gene3D" id="3.90.180.10">
    <property type="entry name" value="Medium-chain alcohol dehydrogenases, catalytic domain"/>
    <property type="match status" value="1"/>
</dbReference>
<dbReference type="STRING" id="1120977.GCA_000619845_02636"/>
<evidence type="ECO:0000256" key="4">
    <source>
        <dbReference type="ARBA" id="ARBA00022833"/>
    </source>
</evidence>
<proteinExistence type="inferred from homology"/>
<sequence length="381" mass="41074">MQRTHWIMIMRATAALFERSLVSLSRYPKVKLAKIELDEPQAYEVLVKISSCGICGTDHEVLNGDLPTGKPCVLGHEGAGIIEAIGSKVSQFKVGDRVIISFPSCGKCRNCLRDQPRYCELAGPLSFGFQRLDGSHAIRKANGDKLYGNFFQQSSWSTHAITLERNLIKVPDSIDLDLMGPLGCSITTGAGAVLNELQPQAGSSIAIFGGGSTGLAAVMAAVVRECETIIVVDPNSNRLKLAKKLGATHVFKSEKEAIAAKIRLLTKNRLDYSLDCTLGGKMVPAAMESLGILGVCGMVGGGSPLQTFKLDHADTLNGKRLIGIVGGGGKTPDTHQHIMQLHEQGKFPLEKLVKFYPFKKINDAIRDSFSGKVVKPILKMT</sequence>
<comment type="caution">
    <text evidence="8">The sequence shown here is derived from an EMBL/GenBank/DDBJ whole genome shotgun (WGS) entry which is preliminary data.</text>
</comment>
<dbReference type="InterPro" id="IPR002328">
    <property type="entry name" value="ADH_Zn_CS"/>
</dbReference>
<dbReference type="SMART" id="SM00829">
    <property type="entry name" value="PKS_ER"/>
    <property type="match status" value="1"/>
</dbReference>
<dbReference type="OrthoDB" id="9805663at2"/>
<dbReference type="PANTHER" id="PTHR43350">
    <property type="entry name" value="NAD-DEPENDENT ALCOHOL DEHYDROGENASE"/>
    <property type="match status" value="1"/>
</dbReference>
<keyword evidence="9" id="KW-1185">Reference proteome</keyword>
<protein>
    <submittedName>
        <fullName evidence="8">NAD(P)-dependent alcohol dehydrogenase</fullName>
    </submittedName>
</protein>
<dbReference type="CDD" id="cd08278">
    <property type="entry name" value="benzyl_alcohol_DH"/>
    <property type="match status" value="1"/>
</dbReference>
<dbReference type="PANTHER" id="PTHR43350:SF2">
    <property type="entry name" value="GROES-LIKE ZINC-BINDING ALCOHOL DEHYDROGENASE FAMILY PROTEIN"/>
    <property type="match status" value="1"/>
</dbReference>
<evidence type="ECO:0000256" key="2">
    <source>
        <dbReference type="ARBA" id="ARBA00008072"/>
    </source>
</evidence>
<dbReference type="GO" id="GO:0016616">
    <property type="term" value="F:oxidoreductase activity, acting on the CH-OH group of donors, NAD or NADP as acceptor"/>
    <property type="evidence" value="ECO:0007669"/>
    <property type="project" value="UniProtKB-ARBA"/>
</dbReference>
<name>A0A4Y7XC62_9GAMM</name>
<organism evidence="8 9">
    <name type="scientific">Alkanindiges illinoisensis</name>
    <dbReference type="NCBI Taxonomy" id="197183"/>
    <lineage>
        <taxon>Bacteria</taxon>
        <taxon>Pseudomonadati</taxon>
        <taxon>Pseudomonadota</taxon>
        <taxon>Gammaproteobacteria</taxon>
        <taxon>Moraxellales</taxon>
        <taxon>Moraxellaceae</taxon>
        <taxon>Alkanindiges</taxon>
    </lineage>
</organism>
<dbReference type="InterPro" id="IPR011032">
    <property type="entry name" value="GroES-like_sf"/>
</dbReference>
<comment type="cofactor">
    <cofactor evidence="1 6">
        <name>Zn(2+)</name>
        <dbReference type="ChEBI" id="CHEBI:29105"/>
    </cofactor>
</comment>